<evidence type="ECO:0000313" key="1">
    <source>
        <dbReference type="EMBL" id="PCM58672.1"/>
    </source>
</evidence>
<evidence type="ECO:0000313" key="2">
    <source>
        <dbReference type="Proteomes" id="UP000217648"/>
    </source>
</evidence>
<organism evidence="1 2">
    <name type="scientific">Klebsiella quasipneumoniae</name>
    <dbReference type="NCBI Taxonomy" id="1463165"/>
    <lineage>
        <taxon>Bacteria</taxon>
        <taxon>Pseudomonadati</taxon>
        <taxon>Pseudomonadota</taxon>
        <taxon>Gammaproteobacteria</taxon>
        <taxon>Enterobacterales</taxon>
        <taxon>Enterobacteriaceae</taxon>
        <taxon>Klebsiella/Raoultella group</taxon>
        <taxon>Klebsiella</taxon>
        <taxon>Klebsiella pneumoniae complex</taxon>
    </lineage>
</organism>
<dbReference type="EMBL" id="NXHG01000028">
    <property type="protein sequence ID" value="PCM58672.1"/>
    <property type="molecule type" value="Genomic_DNA"/>
</dbReference>
<sequence>MSLYVSQSTDIHTSVNTVAYHSIRFRIQQSTFYIPQSIQYDVQASYSACCSDPGISLGSQYDLFGINYWIEATNNVNPQPDLPHHIQGSARVI</sequence>
<gene>
    <name evidence="1" type="ORF">CP911_26205</name>
</gene>
<name>A0A2A5MDC8_9ENTR</name>
<comment type="caution">
    <text evidence="1">The sequence shown here is derived from an EMBL/GenBank/DDBJ whole genome shotgun (WGS) entry which is preliminary data.</text>
</comment>
<accession>A0A2A5MDC8</accession>
<proteinExistence type="predicted"/>
<dbReference type="Proteomes" id="UP000217648">
    <property type="component" value="Unassembled WGS sequence"/>
</dbReference>
<reference evidence="1 2" key="1">
    <citation type="submission" date="2017-09" db="EMBL/GenBank/DDBJ databases">
        <title>Mdr eskape-Ghana.</title>
        <authorList>
            <person name="Agyepong N."/>
            <person name="Janice J."/>
            <person name="Samuelsen O."/>
            <person name="Owusu-Ofori A."/>
            <person name="Sundsfjord A."/>
            <person name="Essack S."/>
            <person name="Pedersen T."/>
        </authorList>
    </citation>
    <scope>NUCLEOTIDE SEQUENCE [LARGE SCALE GENOMIC DNA]</scope>
    <source>
        <strain evidence="1 2">46</strain>
    </source>
</reference>
<protein>
    <submittedName>
        <fullName evidence="1">Uncharacterized protein</fullName>
    </submittedName>
</protein>
<dbReference type="AlphaFoldDB" id="A0A2A5MDC8"/>